<evidence type="ECO:0000313" key="1">
    <source>
        <dbReference type="EMBL" id="JAC76757.1"/>
    </source>
</evidence>
<reference evidence="1" key="1">
    <citation type="submission" date="2014-05" db="EMBL/GenBank/DDBJ databases">
        <title>The transcriptome of the halophilic microalga Tetraselmis sp. GSL018 isolated from the Great Salt Lake, Utah.</title>
        <authorList>
            <person name="Jinkerson R.E."/>
            <person name="D'Adamo S."/>
            <person name="Posewitz M.C."/>
        </authorList>
    </citation>
    <scope>NUCLEOTIDE SEQUENCE</scope>
    <source>
        <strain evidence="1">GSL018</strain>
    </source>
</reference>
<proteinExistence type="predicted"/>
<organism evidence="1">
    <name type="scientific">Tetraselmis sp. GSL018</name>
    <dbReference type="NCBI Taxonomy" id="582737"/>
    <lineage>
        <taxon>Eukaryota</taxon>
        <taxon>Viridiplantae</taxon>
        <taxon>Chlorophyta</taxon>
        <taxon>core chlorophytes</taxon>
        <taxon>Chlorodendrophyceae</taxon>
        <taxon>Chlorodendrales</taxon>
        <taxon>Chlorodendraceae</taxon>
        <taxon>Tetraselmis</taxon>
    </lineage>
</organism>
<gene>
    <name evidence="1" type="ORF">TSPGSL018_19345</name>
</gene>
<sequence>VRLVCADEFLGGTNEKRYELFMGRGPGRGREGGGSILNRFRQMRELRFWVNSRKRWRFYPVVGSLPRKKDESGVSKKWGSIMERMGAEKEG</sequence>
<dbReference type="EMBL" id="GBEZ01008803">
    <property type="protein sequence ID" value="JAC76757.1"/>
    <property type="molecule type" value="Transcribed_RNA"/>
</dbReference>
<dbReference type="AlphaFoldDB" id="A0A061RV65"/>
<protein>
    <submittedName>
        <fullName evidence="1">Uncharacterized protein</fullName>
    </submittedName>
</protein>
<feature type="non-terminal residue" evidence="1">
    <location>
        <position position="1"/>
    </location>
</feature>
<accession>A0A061RV65</accession>
<name>A0A061RV65_9CHLO</name>
<feature type="non-terminal residue" evidence="1">
    <location>
        <position position="91"/>
    </location>
</feature>